<evidence type="ECO:0008006" key="3">
    <source>
        <dbReference type="Google" id="ProtNLM"/>
    </source>
</evidence>
<comment type="caution">
    <text evidence="1">The sequence shown here is derived from an EMBL/GenBank/DDBJ whole genome shotgun (WGS) entry which is preliminary data.</text>
</comment>
<sequence length="150" mass="16079">MKRLLYIIVLLIGAGAGAGGMFFFGLRSESASAMPAPMKLAQVEQPIFVDLPPMALPVLESDRVQQMIAFSIAIEVPSIDAASTVKALRPAISDAILQDLYGALDRSRLLKGRMVDAEVLKTELSKSVTRIAGADLVKSVLVQKLSQRAL</sequence>
<name>A0A8S8X7W6_9PROT</name>
<dbReference type="RefSeq" id="WP_420241672.1">
    <property type="nucleotide sequence ID" value="NZ_BOPV01000001.1"/>
</dbReference>
<organism evidence="1 2">
    <name type="scientific">Roseiterribacter gracilis</name>
    <dbReference type="NCBI Taxonomy" id="2812848"/>
    <lineage>
        <taxon>Bacteria</taxon>
        <taxon>Pseudomonadati</taxon>
        <taxon>Pseudomonadota</taxon>
        <taxon>Alphaproteobacteria</taxon>
        <taxon>Rhodospirillales</taxon>
        <taxon>Roseiterribacteraceae</taxon>
        <taxon>Roseiterribacter</taxon>
    </lineage>
</organism>
<dbReference type="EMBL" id="BOPV01000001">
    <property type="protein sequence ID" value="GIL38624.1"/>
    <property type="molecule type" value="Genomic_DNA"/>
</dbReference>
<accession>A0A8S8X7W6</accession>
<gene>
    <name evidence="1" type="ORF">TMPK1_08610</name>
</gene>
<proteinExistence type="predicted"/>
<dbReference type="AlphaFoldDB" id="A0A8S8X7W6"/>
<evidence type="ECO:0000313" key="2">
    <source>
        <dbReference type="Proteomes" id="UP000681075"/>
    </source>
</evidence>
<keyword evidence="2" id="KW-1185">Reference proteome</keyword>
<dbReference type="Proteomes" id="UP000681075">
    <property type="component" value="Unassembled WGS sequence"/>
</dbReference>
<evidence type="ECO:0000313" key="1">
    <source>
        <dbReference type="EMBL" id="GIL38624.1"/>
    </source>
</evidence>
<protein>
    <recommendedName>
        <fullName evidence="3">Flagellar protein FliL</fullName>
    </recommendedName>
</protein>
<reference evidence="1" key="1">
    <citation type="submission" date="2021-02" db="EMBL/GenBank/DDBJ databases">
        <title>Genome sequence of Rhodospirillales sp. strain TMPK1 isolated from soil.</title>
        <authorList>
            <person name="Nakai R."/>
            <person name="Kusada H."/>
            <person name="Tamaki H."/>
        </authorList>
    </citation>
    <scope>NUCLEOTIDE SEQUENCE</scope>
    <source>
        <strain evidence="1">TMPK1</strain>
    </source>
</reference>